<dbReference type="Pfam" id="PF03707">
    <property type="entry name" value="MHYT"/>
    <property type="match status" value="2"/>
</dbReference>
<keyword evidence="1" id="KW-1133">Transmembrane helix</keyword>
<feature type="transmembrane region" description="Helical" evidence="1">
    <location>
        <begin position="225"/>
        <end position="245"/>
    </location>
</feature>
<feature type="compositionally biased region" description="Basic residues" evidence="2">
    <location>
        <begin position="290"/>
        <end position="302"/>
    </location>
</feature>
<feature type="transmembrane region" description="Helical" evidence="1">
    <location>
        <begin position="18"/>
        <end position="40"/>
    </location>
</feature>
<dbReference type="PANTHER" id="PTHR35152:SF1">
    <property type="entry name" value="DOMAIN SIGNALLING PROTEIN, PUTATIVE (AFU_ORTHOLOGUE AFUA_5G11310)-RELATED"/>
    <property type="match status" value="1"/>
</dbReference>
<feature type="transmembrane region" description="Helical" evidence="1">
    <location>
        <begin position="52"/>
        <end position="78"/>
    </location>
</feature>
<evidence type="ECO:0000313" key="4">
    <source>
        <dbReference type="EMBL" id="GAA3743680.1"/>
    </source>
</evidence>
<dbReference type="RefSeq" id="WP_345650568.1">
    <property type="nucleotide sequence ID" value="NZ_BAABEP010000036.1"/>
</dbReference>
<dbReference type="PANTHER" id="PTHR35152">
    <property type="entry name" value="DOMAIN SIGNALLING PROTEIN, PUTATIVE (AFU_ORTHOLOGUE AFUA_5G11310)-RELATED"/>
    <property type="match status" value="1"/>
</dbReference>
<name>A0ABP7FT27_9ACTN</name>
<keyword evidence="5" id="KW-1185">Reference proteome</keyword>
<evidence type="ECO:0000256" key="2">
    <source>
        <dbReference type="SAM" id="MobiDB-lite"/>
    </source>
</evidence>
<reference evidence="5" key="1">
    <citation type="journal article" date="2019" name="Int. J. Syst. Evol. Microbiol.">
        <title>The Global Catalogue of Microorganisms (GCM) 10K type strain sequencing project: providing services to taxonomists for standard genome sequencing and annotation.</title>
        <authorList>
            <consortium name="The Broad Institute Genomics Platform"/>
            <consortium name="The Broad Institute Genome Sequencing Center for Infectious Disease"/>
            <person name="Wu L."/>
            <person name="Ma J."/>
        </authorList>
    </citation>
    <scope>NUCLEOTIDE SEQUENCE [LARGE SCALE GENOMIC DNA]</scope>
    <source>
        <strain evidence="5">JCM 30846</strain>
    </source>
</reference>
<feature type="compositionally biased region" description="Basic and acidic residues" evidence="2">
    <location>
        <begin position="310"/>
        <end position="321"/>
    </location>
</feature>
<sequence>MQGTVGTASTVDGFSYGLVTPAAAFLMACLGSALGLRCAAPSLRGRSARRPGAFALGTLALCCGMWTMHFVAMAGFSIAGAGFDYDRPTMFAGFGVGLLMTGAGLWVVGHRGATPMSLVTGGTLTGLGIASMHYLGMAGLRLDGYVTYDTPTVIAAVAVAVAAGIASLCTTARHRGAFAGAAAAVCLGGAATGMHYLAMTGAHVYVSPSAAPTAGSGGGTDLAQLLPVLAGPVAFLVLAGLVMAFEPRLLSGGPPREASAPAASRARTGGRGAVPGPWAGAGGAAAGRPARTRRHQAPRGRAARALVPEPVRRGSCDLHDG</sequence>
<evidence type="ECO:0000256" key="1">
    <source>
        <dbReference type="PROSITE-ProRule" id="PRU00244"/>
    </source>
</evidence>
<dbReference type="PROSITE" id="PS50924">
    <property type="entry name" value="MHYT"/>
    <property type="match status" value="1"/>
</dbReference>
<feature type="transmembrane region" description="Helical" evidence="1">
    <location>
        <begin position="152"/>
        <end position="170"/>
    </location>
</feature>
<dbReference type="EMBL" id="BAABEP010000036">
    <property type="protein sequence ID" value="GAA3743680.1"/>
    <property type="molecule type" value="Genomic_DNA"/>
</dbReference>
<evidence type="ECO:0000259" key="3">
    <source>
        <dbReference type="PROSITE" id="PS50924"/>
    </source>
</evidence>
<keyword evidence="1" id="KW-0472">Membrane</keyword>
<evidence type="ECO:0000313" key="5">
    <source>
        <dbReference type="Proteomes" id="UP001499884"/>
    </source>
</evidence>
<keyword evidence="1" id="KW-0812">Transmembrane</keyword>
<dbReference type="Proteomes" id="UP001499884">
    <property type="component" value="Unassembled WGS sequence"/>
</dbReference>
<feature type="compositionally biased region" description="Low complexity" evidence="2">
    <location>
        <begin position="253"/>
        <end position="267"/>
    </location>
</feature>
<comment type="caution">
    <text evidence="4">The sequence shown here is derived from an EMBL/GenBank/DDBJ whole genome shotgun (WGS) entry which is preliminary data.</text>
</comment>
<protein>
    <submittedName>
        <fullName evidence="4">MHYT domain-containing protein</fullName>
    </submittedName>
</protein>
<feature type="transmembrane region" description="Helical" evidence="1">
    <location>
        <begin position="116"/>
        <end position="140"/>
    </location>
</feature>
<gene>
    <name evidence="4" type="ORF">GCM10023082_45550</name>
</gene>
<proteinExistence type="predicted"/>
<feature type="domain" description="MHYT" evidence="3">
    <location>
        <begin position="16"/>
        <end position="205"/>
    </location>
</feature>
<organism evidence="4 5">
    <name type="scientific">Streptomyces tremellae</name>
    <dbReference type="NCBI Taxonomy" id="1124239"/>
    <lineage>
        <taxon>Bacteria</taxon>
        <taxon>Bacillati</taxon>
        <taxon>Actinomycetota</taxon>
        <taxon>Actinomycetes</taxon>
        <taxon>Kitasatosporales</taxon>
        <taxon>Streptomycetaceae</taxon>
        <taxon>Streptomyces</taxon>
    </lineage>
</organism>
<feature type="compositionally biased region" description="Gly residues" evidence="2">
    <location>
        <begin position="269"/>
        <end position="285"/>
    </location>
</feature>
<feature type="region of interest" description="Disordered" evidence="2">
    <location>
        <begin position="253"/>
        <end position="321"/>
    </location>
</feature>
<dbReference type="InterPro" id="IPR005330">
    <property type="entry name" value="MHYT_dom"/>
</dbReference>
<feature type="transmembrane region" description="Helical" evidence="1">
    <location>
        <begin position="177"/>
        <end position="198"/>
    </location>
</feature>
<feature type="transmembrane region" description="Helical" evidence="1">
    <location>
        <begin position="90"/>
        <end position="109"/>
    </location>
</feature>
<accession>A0ABP7FT27</accession>